<comment type="caution">
    <text evidence="1">The sequence shown here is derived from an EMBL/GenBank/DDBJ whole genome shotgun (WGS) entry which is preliminary data.</text>
</comment>
<name>A0A426U2X1_9CHLR</name>
<reference evidence="1 2" key="1">
    <citation type="submission" date="2018-12" db="EMBL/GenBank/DDBJ databases">
        <title>Genome Sequence of Candidatus Viridilinea halotolerans isolated from saline sulfide-rich spring.</title>
        <authorList>
            <person name="Grouzdev D.S."/>
            <person name="Burganskaya E.I."/>
            <person name="Krutkina M.S."/>
            <person name="Sukhacheva M.V."/>
            <person name="Gorlenko V.M."/>
        </authorList>
    </citation>
    <scope>NUCLEOTIDE SEQUENCE [LARGE SCALE GENOMIC DNA]</scope>
    <source>
        <strain evidence="1">Chok-6</strain>
    </source>
</reference>
<sequence length="474" mass="52496">MSKPQDHVLGELFTVLHAQDRLLKQIVCDLDRAEQMLHSADDLSVPLHDLEQLLATLEADAEAGVLTADDIADFDPDAIPRLYAARYAALERTITQRRRHDWPALVRSSQAYLLANGVDPLTAYDALLTPADLQRLRNEAYDAQLRWDAWDYTLVGVSGLLAALTDVLLVGTPQTSPLTMWIKRYNSNTADDWFGRWARSLEKTCSVPYDAQVAFDGTRIPGMTGRSHRPQSLGHDPVLGFVFGVLDILRGTVSGFSYDHLQGRHSWIVLPSANPTSETNLISAILRHLGHLISDVATPQGLPAPLLSLFQGINAGSIGPKGRNIGQVARWMYLNGYDLRHFLVGGLTPAVIEIVLRAGIMLRHYAEHGEVTFTFDQNAKYRTMLLSAHGIAAMANGGKVALLQGNPLAINLAQWYAFIGYLIPSLHSWLFDAQRLRTEHIQKISAPVWDELLLNSTTLIRHVATQIDTTVTLQ</sequence>
<dbReference type="Proteomes" id="UP000280307">
    <property type="component" value="Unassembled WGS sequence"/>
</dbReference>
<protein>
    <submittedName>
        <fullName evidence="1">Uncharacterized protein</fullName>
    </submittedName>
</protein>
<dbReference type="EMBL" id="RSAS01000301">
    <property type="protein sequence ID" value="RRR74021.1"/>
    <property type="molecule type" value="Genomic_DNA"/>
</dbReference>
<organism evidence="1 2">
    <name type="scientific">Candidatus Viridilinea halotolerans</name>
    <dbReference type="NCBI Taxonomy" id="2491704"/>
    <lineage>
        <taxon>Bacteria</taxon>
        <taxon>Bacillati</taxon>
        <taxon>Chloroflexota</taxon>
        <taxon>Chloroflexia</taxon>
        <taxon>Chloroflexales</taxon>
        <taxon>Chloroflexineae</taxon>
        <taxon>Oscillochloridaceae</taxon>
        <taxon>Candidatus Viridilinea</taxon>
    </lineage>
</organism>
<evidence type="ECO:0000313" key="1">
    <source>
        <dbReference type="EMBL" id="RRR74021.1"/>
    </source>
</evidence>
<evidence type="ECO:0000313" key="2">
    <source>
        <dbReference type="Proteomes" id="UP000280307"/>
    </source>
</evidence>
<dbReference type="AlphaFoldDB" id="A0A426U2X1"/>
<proteinExistence type="predicted"/>
<gene>
    <name evidence="1" type="ORF">EI684_07930</name>
</gene>
<accession>A0A426U2X1</accession>